<dbReference type="Pfam" id="PF02194">
    <property type="entry name" value="PXA"/>
    <property type="match status" value="1"/>
</dbReference>
<organism evidence="5 6">
    <name type="scientific">Ajellomyces capsulatus (strain G186AR / H82 / ATCC MYA-2454 / RMSCC 2432)</name>
    <name type="common">Darling's disease fungus</name>
    <name type="synonym">Histoplasma capsulatum</name>
    <dbReference type="NCBI Taxonomy" id="447093"/>
    <lineage>
        <taxon>Eukaryota</taxon>
        <taxon>Fungi</taxon>
        <taxon>Dikarya</taxon>
        <taxon>Ascomycota</taxon>
        <taxon>Pezizomycotina</taxon>
        <taxon>Eurotiomycetes</taxon>
        <taxon>Eurotiomycetidae</taxon>
        <taxon>Onygenales</taxon>
        <taxon>Ajellomycetaceae</taxon>
        <taxon>Histoplasma</taxon>
    </lineage>
</organism>
<keyword evidence="6" id="KW-1185">Reference proteome</keyword>
<accession>C0NUE3</accession>
<dbReference type="VEuPathDB" id="FungiDB:I7I50_12164"/>
<dbReference type="GO" id="GO:0045022">
    <property type="term" value="P:early endosome to late endosome transport"/>
    <property type="evidence" value="ECO:0007669"/>
    <property type="project" value="TreeGrafter"/>
</dbReference>
<dbReference type="HOGENOM" id="CLU_018250_1_0_1"/>
<dbReference type="PANTHER" id="PTHR22999:SF23">
    <property type="entry name" value="SORTING NEXIN-16"/>
    <property type="match status" value="1"/>
</dbReference>
<feature type="region of interest" description="Disordered" evidence="3">
    <location>
        <begin position="372"/>
        <end position="397"/>
    </location>
</feature>
<keyword evidence="2" id="KW-0963">Cytoplasm</keyword>
<dbReference type="InParanoid" id="C0NUE3"/>
<dbReference type="STRING" id="447093.C0NUE3"/>
<dbReference type="Proteomes" id="UP000001631">
    <property type="component" value="Unassembled WGS sequence"/>
</dbReference>
<evidence type="ECO:0000259" key="4">
    <source>
        <dbReference type="PROSITE" id="PS51207"/>
    </source>
</evidence>
<evidence type="ECO:0000256" key="1">
    <source>
        <dbReference type="ARBA" id="ARBA00004496"/>
    </source>
</evidence>
<name>C0NUE3_AJECG</name>
<dbReference type="InterPro" id="IPR051837">
    <property type="entry name" value="SortingNexin/PXDomain-PKLike"/>
</dbReference>
<dbReference type="GO" id="GO:0005769">
    <property type="term" value="C:early endosome"/>
    <property type="evidence" value="ECO:0007669"/>
    <property type="project" value="TreeGrafter"/>
</dbReference>
<protein>
    <submittedName>
        <fullName evidence="5">PXA domain-containing protein</fullName>
    </submittedName>
</protein>
<dbReference type="AlphaFoldDB" id="C0NUE3"/>
<evidence type="ECO:0000313" key="5">
    <source>
        <dbReference type="EMBL" id="EEH05023.1"/>
    </source>
</evidence>
<dbReference type="InterPro" id="IPR003114">
    <property type="entry name" value="Phox_assoc"/>
</dbReference>
<gene>
    <name evidence="5" type="ORF">HCBG_06974</name>
</gene>
<reference evidence="5" key="1">
    <citation type="submission" date="2009-02" db="EMBL/GenBank/DDBJ databases">
        <title>The Genome Sequence of Ajellomyces capsulatus strain G186AR.</title>
        <authorList>
            <consortium name="The Broad Institute Genome Sequencing Platform"/>
            <person name="Champion M."/>
            <person name="Cuomo C."/>
            <person name="Ma L.-J."/>
            <person name="Henn M.R."/>
            <person name="Sil A."/>
            <person name="Goldman B."/>
            <person name="Young S.K."/>
            <person name="Kodira C.D."/>
            <person name="Zeng Q."/>
            <person name="Koehrsen M."/>
            <person name="Alvarado L."/>
            <person name="Berlin A."/>
            <person name="Borenstein D."/>
            <person name="Chen Z."/>
            <person name="Engels R."/>
            <person name="Freedman E."/>
            <person name="Gellesch M."/>
            <person name="Goldberg J."/>
            <person name="Griggs A."/>
            <person name="Gujja S."/>
            <person name="Heiman D."/>
            <person name="Hepburn T."/>
            <person name="Howarth C."/>
            <person name="Jen D."/>
            <person name="Larson L."/>
            <person name="Lewis B."/>
            <person name="Mehta T."/>
            <person name="Park D."/>
            <person name="Pearson M."/>
            <person name="Roberts A."/>
            <person name="Saif S."/>
            <person name="Shea T."/>
            <person name="Shenoy N."/>
            <person name="Sisk P."/>
            <person name="Stolte C."/>
            <person name="Sykes S."/>
            <person name="Walk T."/>
            <person name="White J."/>
            <person name="Yandava C."/>
            <person name="Klein B."/>
            <person name="McEwen J.G."/>
            <person name="Puccia R."/>
            <person name="Goldman G.H."/>
            <person name="Felipe M.S."/>
            <person name="Nino-Vega G."/>
            <person name="San-Blas G."/>
            <person name="Taylor J."/>
            <person name="Mendoza L."/>
            <person name="Galagan J."/>
            <person name="Nusbaum C."/>
            <person name="Birren B."/>
        </authorList>
    </citation>
    <scope>NUCLEOTIDE SEQUENCE</scope>
    <source>
        <strain evidence="5">G186AR</strain>
    </source>
</reference>
<dbReference type="GO" id="GO:0035091">
    <property type="term" value="F:phosphatidylinositol binding"/>
    <property type="evidence" value="ECO:0007669"/>
    <property type="project" value="TreeGrafter"/>
</dbReference>
<evidence type="ECO:0000256" key="2">
    <source>
        <dbReference type="ARBA" id="ARBA00022490"/>
    </source>
</evidence>
<evidence type="ECO:0000313" key="6">
    <source>
        <dbReference type="Proteomes" id="UP000001631"/>
    </source>
</evidence>
<dbReference type="GeneID" id="69039990"/>
<evidence type="ECO:0000256" key="3">
    <source>
        <dbReference type="SAM" id="MobiDB-lite"/>
    </source>
</evidence>
<comment type="subcellular location">
    <subcellularLocation>
        <location evidence="1">Cytoplasm</location>
    </subcellularLocation>
</comment>
<dbReference type="EMBL" id="GG663372">
    <property type="protein sequence ID" value="EEH05023.1"/>
    <property type="molecule type" value="Genomic_DNA"/>
</dbReference>
<feature type="region of interest" description="Disordered" evidence="3">
    <location>
        <begin position="1"/>
        <end position="67"/>
    </location>
</feature>
<dbReference type="GO" id="GO:0005770">
    <property type="term" value="C:late endosome"/>
    <property type="evidence" value="ECO:0007669"/>
    <property type="project" value="TreeGrafter"/>
</dbReference>
<proteinExistence type="predicted"/>
<dbReference type="PROSITE" id="PS51207">
    <property type="entry name" value="PXA"/>
    <property type="match status" value="1"/>
</dbReference>
<dbReference type="PANTHER" id="PTHR22999">
    <property type="entry name" value="PX SERINE/THREONINE KINASE PXK"/>
    <property type="match status" value="1"/>
</dbReference>
<feature type="domain" description="PXA" evidence="4">
    <location>
        <begin position="108"/>
        <end position="296"/>
    </location>
</feature>
<sequence>MSTGNNGGRPRPPQAVASKSGPIASSAKQPTLAVPSSKPPSTPRSPSQTLQAGKPSAPSSQTDAANDKATAALIRRVLCSQSSNYGPDQRERGTPRPLEELLPPLTSSNEVDLQLYALIAIIIKEFVYAWYSTITPDHTFSDEIIQIIAHCTRALEQRLRQVDVDALVLDEIPALVEAHIVAFRTAYQNPHMNRSASYLHTVYHTLNPHPALFPVPDASDTTAIAEQQKRETAYRQLLAQGVLAVLLPTEDLENVYLRTLVGDILADMILGEFVSDKLSDGPFIYELLTRLITVIQQDGRKNEQAEHIQKGRLERFGLLGPKGESGYDDSSGANQSNLSTLLWRILQYCYLTFMTIRFVLVGLFQVASSSLRVSSGRPPPACSQSTPVNLAGEPQAWPNGGSLRRPVLKYRIFGMVSQLIDVPGRMPWLGGALALAQYVMVEGPGKLGDTGMILDRDSEGLLVIACMALRSLDLKVVGTHPMRMLFWSETKVGISLAFIHPRLPCLGNPVLTCYPSFSFLVQPLPEKSKQDRISRTGQNKPVVLTAFAVGPLASVIGLLLASFIGTGPSLPSAQENAPIFITVKAAIGRSFSSSLPELANQRLQKYGSLTWADHGEIHSDRPPHDPLLLYLQGNIPVQNKINYLWGVSHPSRLANGQFLHETIQKGLFTPTLLPVLLLAIRTTLFPFNTKPSQNATISTISSSTCSTAPQAEAGISNSASNSKIGSTLSLASSLSSKLLPVSLQTRSGALSNAGENLSRRECAVSILSLIPRTVALTIFCIPTAQARNRGTTILNLKSRGIIDTSSNSGSRTTHDVTGYEVPKSSCISQQYSSPGPCKPDTNFHAFQAVHSALEPSDPSTTTNFDSTVANRKAKDSAGDSRVQTPVFSSFDDEENEEINEQEALLSAIENDILDVFADKYCNKHLMYSIIETVLVKLLPEISEHGIAELMAERGV</sequence>
<dbReference type="SMART" id="SM00313">
    <property type="entry name" value="PXA"/>
    <property type="match status" value="1"/>
</dbReference>
<dbReference type="RefSeq" id="XP_045285504.1">
    <property type="nucleotide sequence ID" value="XM_045434023.1"/>
</dbReference>